<feature type="domain" description="SpaA-like prealbumin fold" evidence="8">
    <location>
        <begin position="693"/>
        <end position="772"/>
    </location>
</feature>
<name>E0S4I0_BUTPB</name>
<keyword evidence="9" id="KW-0614">Plasmid</keyword>
<keyword evidence="5" id="KW-0812">Transmembrane</keyword>
<feature type="transmembrane region" description="Helical" evidence="5">
    <location>
        <begin position="1172"/>
        <end position="1193"/>
    </location>
</feature>
<evidence type="ECO:0000256" key="5">
    <source>
        <dbReference type="SAM" id="Phobius"/>
    </source>
</evidence>
<protein>
    <submittedName>
        <fullName evidence="9">Cell surface protein</fullName>
    </submittedName>
</protein>
<evidence type="ECO:0000313" key="10">
    <source>
        <dbReference type="Proteomes" id="UP000001299"/>
    </source>
</evidence>
<keyword evidence="5" id="KW-1133">Transmembrane helix</keyword>
<geneLocation type="plasmid" evidence="9 10">
    <name>pCY360</name>
</geneLocation>
<dbReference type="Gene3D" id="2.60.40.10">
    <property type="entry name" value="Immunoglobulins"/>
    <property type="match status" value="5"/>
</dbReference>
<evidence type="ECO:0000256" key="6">
    <source>
        <dbReference type="SAM" id="SignalP"/>
    </source>
</evidence>
<dbReference type="InterPro" id="IPR017502">
    <property type="entry name" value="Sortase_SrtB_target"/>
</dbReference>
<evidence type="ECO:0000256" key="1">
    <source>
        <dbReference type="ARBA" id="ARBA00007257"/>
    </source>
</evidence>
<dbReference type="InterPro" id="IPR013783">
    <property type="entry name" value="Ig-like_fold"/>
</dbReference>
<dbReference type="SUPFAM" id="SSF49478">
    <property type="entry name" value="Cna protein B-type domain"/>
    <property type="match status" value="1"/>
</dbReference>
<feature type="domain" description="SpaA-like prealbumin fold" evidence="8">
    <location>
        <begin position="781"/>
        <end position="861"/>
    </location>
</feature>
<dbReference type="InterPro" id="IPR041033">
    <property type="entry name" value="SpaA_PFL_dom_1"/>
</dbReference>
<feature type="domain" description="SpaA-like prealbumin fold" evidence="8">
    <location>
        <begin position="877"/>
        <end position="961"/>
    </location>
</feature>
<evidence type="ECO:0000256" key="2">
    <source>
        <dbReference type="ARBA" id="ARBA00022525"/>
    </source>
</evidence>
<dbReference type="NCBIfam" id="TIGR03063">
    <property type="entry name" value="srtB_target"/>
    <property type="match status" value="1"/>
</dbReference>
<organism evidence="9 10">
    <name type="scientific">Butyrivibrio proteoclasticus (strain ATCC 51982 / DSM 14932 / B316)</name>
    <name type="common">Clostridium proteoclasticum</name>
    <dbReference type="NCBI Taxonomy" id="515622"/>
    <lineage>
        <taxon>Bacteria</taxon>
        <taxon>Bacillati</taxon>
        <taxon>Bacillota</taxon>
        <taxon>Clostridia</taxon>
        <taxon>Lachnospirales</taxon>
        <taxon>Lachnospiraceae</taxon>
        <taxon>Butyrivibrio</taxon>
    </lineage>
</organism>
<dbReference type="Pfam" id="PF08341">
    <property type="entry name" value="TED"/>
    <property type="match status" value="1"/>
</dbReference>
<dbReference type="PANTHER" id="PTHR36108:SF13">
    <property type="entry name" value="COLOSSIN-B-RELATED"/>
    <property type="match status" value="1"/>
</dbReference>
<keyword evidence="2" id="KW-0964">Secreted</keyword>
<dbReference type="Gene3D" id="1.10.150.480">
    <property type="match status" value="1"/>
</dbReference>
<feature type="domain" description="Thioester" evidence="7">
    <location>
        <begin position="525"/>
        <end position="657"/>
    </location>
</feature>
<keyword evidence="10" id="KW-1185">Reference proteome</keyword>
<dbReference type="HOGENOM" id="CLU_270923_0_0_9"/>
<sequence length="1199" mass="128089">MKCKSLRFVALASAVVLSVSGMSTTAYAANRVMESTETAAVASSSEQASDKAETSEAAEGKADSQKNAVKEETAVKETSEQKKDDAKNAETPKTEVKKADSLTASEGAVKISVNAQMPEGSELTVTKLTPDRFAYQNIEAVMQKKDAGFDIAAVYDIAVYNGASVWEPAENNSAQITLNGILKSLDISADELVVYHMDDSEGTNTKKVDVKISEDNVTMNVEHFSPFVFGSASASQTAQNIATSFSATNGNNANVNALLGTSLTPDVSTGLEKFDFDIDAGTKTLTISLKSENTTAQLSENLTTAFASKLDQFTKVKIVPGTGKTITLKGSVFANLKKVTSIELGSGVSIVDNATSMFGGCKELVTITSADAIVLPATIKQMFKGDAKLTVLPSNFTFTANTADATEAFYNSGLTTLDLTSVNTIATQTKMLYHMENLTTLKTKAALSADSEWTGRWYKGAADDDARLASSWIGSSATENSVFHRLTTTQAYVNAGLDSMYHISGLGTANAYRIADEGKNKEFAAYCVNWNLDIPGQMGFYAASTVSNGSSWSTYLDTVGARLSGLDSTRVVERNLSNYNSDVQNALNTILFFGYPNDGAGIQDSKGYSNAEFYNATQLAIWNVLSGVLPSEGFSLGGLNTSDETKTLAAAGEILSKTYTDYTAVNGTVVSNDLTAYIPDASTQQVMVSGKASVRINKIDLASNGLLSGATLALKDEAGNTVDTWTTDTNTHVVKGLELGKNYTLSETAAPSNYDVTDAITFKAEGSYQLVKMNDGYSKHKIIVNKVDDSTSASPVTGAVLELTGKDYLGKDVTLTMTTPSTGKVEFEVLPGTYTIKETKVPSGYSKAEDIVITVKADDVDASKHVYSMVDPLAKYGSVAIIKYGNDGKTPLPGAVLKVVDSKGTEVDKWESTTAIHTIDNLVVGEKYKLVEVSAPEGYEKIKDVEFTVENGKTKSMSLTDPYKKHKLIIKKVDEGNNRVAGAKLKVTGKVLNGNAIEEIIFETSSDADKELSLLPGTYSVEETVVPEGYEKATKQSVTIEVKDDETKTVTLVDKKIKEPEKTEKKTETPGTVTILKYETGTTTPVNGAVLAIYNGDTKVAEFTTTNNAYTISTLTKGTTYTLKEITVPAGYVKAQDIQFTADGSAQTIIMYDAKAMVMGAKAPKTGDQTPIGLLMMLMAISFISLVGIGIFYTRKKIS</sequence>
<feature type="region of interest" description="Disordered" evidence="4">
    <location>
        <begin position="36"/>
        <end position="101"/>
    </location>
</feature>
<feature type="compositionally biased region" description="Basic and acidic residues" evidence="4">
    <location>
        <begin position="48"/>
        <end position="100"/>
    </location>
</feature>
<dbReference type="InterPro" id="IPR013552">
    <property type="entry name" value="Thioester_dom"/>
</dbReference>
<proteinExistence type="inferred from homology"/>
<dbReference type="Pfam" id="PF17802">
    <property type="entry name" value="SpaA"/>
    <property type="match status" value="5"/>
</dbReference>
<feature type="chain" id="PRO_5003140053" evidence="6">
    <location>
        <begin position="29"/>
        <end position="1199"/>
    </location>
</feature>
<dbReference type="RefSeq" id="WP_013282961.1">
    <property type="nucleotide sequence ID" value="NC_014389.1"/>
</dbReference>
<evidence type="ECO:0000256" key="4">
    <source>
        <dbReference type="SAM" id="MobiDB-lite"/>
    </source>
</evidence>
<feature type="domain" description="SpaA-like prealbumin fold" evidence="8">
    <location>
        <begin position="967"/>
        <end position="1056"/>
    </location>
</feature>
<dbReference type="PANTHER" id="PTHR36108">
    <property type="entry name" value="COLOSSIN-B-RELATED"/>
    <property type="match status" value="1"/>
</dbReference>
<feature type="compositionally biased region" description="Low complexity" evidence="4">
    <location>
        <begin position="36"/>
        <end position="47"/>
    </location>
</feature>
<comment type="similarity">
    <text evidence="1">Belongs to the serine-aspartate repeat-containing protein (SDr) family.</text>
</comment>
<gene>
    <name evidence="9" type="ordered locus">bpr_II375</name>
</gene>
<dbReference type="Proteomes" id="UP000001299">
    <property type="component" value="Plasmid pCY360"/>
</dbReference>
<dbReference type="KEGG" id="bpb:bpr_II375"/>
<evidence type="ECO:0000256" key="3">
    <source>
        <dbReference type="ARBA" id="ARBA00022729"/>
    </source>
</evidence>
<keyword evidence="3 6" id="KW-0732">Signal</keyword>
<feature type="domain" description="SpaA-like prealbumin fold" evidence="8">
    <location>
        <begin position="1071"/>
        <end position="1149"/>
    </location>
</feature>
<accession>E0S4I0</accession>
<dbReference type="EMBL" id="CP001812">
    <property type="protein sequence ID" value="ADL36312.1"/>
    <property type="molecule type" value="Genomic_DNA"/>
</dbReference>
<evidence type="ECO:0000313" key="9">
    <source>
        <dbReference type="EMBL" id="ADL36312.1"/>
    </source>
</evidence>
<feature type="signal peptide" evidence="6">
    <location>
        <begin position="1"/>
        <end position="28"/>
    </location>
</feature>
<keyword evidence="5" id="KW-0472">Membrane</keyword>
<dbReference type="AlphaFoldDB" id="E0S4I0"/>
<reference evidence="9 10" key="1">
    <citation type="journal article" date="2010" name="PLoS ONE">
        <title>The glycobiome of the rumen bacterium Butyrivibrio proteoclasticus B316(T) highlights adaptation to a polysaccharide-rich environment.</title>
        <authorList>
            <person name="Kelly W.J."/>
            <person name="Leahy S.C."/>
            <person name="Altermann E."/>
            <person name="Yeoman C.J."/>
            <person name="Dunne J.C."/>
            <person name="Kong Z."/>
            <person name="Pacheco D.M."/>
            <person name="Li D."/>
            <person name="Noel S.J."/>
            <person name="Moon C.D."/>
            <person name="Cookson A.L."/>
            <person name="Attwood G.T."/>
        </authorList>
    </citation>
    <scope>NUCLEOTIDE SEQUENCE [LARGE SCALE GENOMIC DNA]</scope>
    <source>
        <strain evidence="10">ATCC 51982 / DSM 14932 / B316</strain>
        <plasmid evidence="10">Plasmid pCY360</plasmid>
    </source>
</reference>
<evidence type="ECO:0000259" key="7">
    <source>
        <dbReference type="Pfam" id="PF08341"/>
    </source>
</evidence>
<evidence type="ECO:0000259" key="8">
    <source>
        <dbReference type="Pfam" id="PF17802"/>
    </source>
</evidence>